<dbReference type="Proteomes" id="UP000015688">
    <property type="component" value="Unassembled WGS sequence"/>
</dbReference>
<organism evidence="1 2">
    <name type="scientific">Paraclostridium bifermentans ATCC 638 = DSM 14991</name>
    <dbReference type="NCBI Taxonomy" id="1233171"/>
    <lineage>
        <taxon>Bacteria</taxon>
        <taxon>Bacillati</taxon>
        <taxon>Bacillota</taxon>
        <taxon>Clostridia</taxon>
        <taxon>Peptostreptococcales</taxon>
        <taxon>Peptostreptococcaceae</taxon>
        <taxon>Paraclostridium</taxon>
    </lineage>
</organism>
<dbReference type="PATRIC" id="fig|1233171.3.peg.3465"/>
<evidence type="ECO:0000313" key="2">
    <source>
        <dbReference type="Proteomes" id="UP000015688"/>
    </source>
</evidence>
<sequence length="44" mass="5085">MIGIKNIIKPTIEIKTKIDKSGNIINFYFEDNGKVIEDLNDLYI</sequence>
<evidence type="ECO:0000313" key="1">
    <source>
        <dbReference type="EMBL" id="EQK39748.1"/>
    </source>
</evidence>
<comment type="caution">
    <text evidence="1">The sequence shown here is derived from an EMBL/GenBank/DDBJ whole genome shotgun (WGS) entry which is preliminary data.</text>
</comment>
<name>T4VE33_PARBF</name>
<proteinExistence type="predicted"/>
<dbReference type="EMBL" id="AVNC01000023">
    <property type="protein sequence ID" value="EQK39748.1"/>
    <property type="molecule type" value="Genomic_DNA"/>
</dbReference>
<protein>
    <submittedName>
        <fullName evidence="1">Uncharacterized protein</fullName>
    </submittedName>
</protein>
<dbReference type="AlphaFoldDB" id="T4VE33"/>
<gene>
    <name evidence="1" type="ORF">C672_3598</name>
</gene>
<reference evidence="1 2" key="1">
    <citation type="submission" date="2013-06" db="EMBL/GenBank/DDBJ databases">
        <authorList>
            <person name="Walk S."/>
            <person name="Aronoff D."/>
            <person name="Young V.Y."/>
            <person name="Marsh J."/>
            <person name="Harrison L."/>
            <person name="Daugherty S.C."/>
            <person name="Shefchek K.A."/>
            <person name="Hine E.E."/>
            <person name="Tallon L.J."/>
            <person name="Sadzewicz L.K."/>
            <person name="Rasko D.A."/>
        </authorList>
    </citation>
    <scope>NUCLEOTIDE SEQUENCE [LARGE SCALE GENOMIC DNA]</scope>
    <source>
        <strain evidence="1 2">ATCC 638</strain>
    </source>
</reference>
<accession>T4VE33</accession>